<dbReference type="AlphaFoldDB" id="A0A1K2ID58"/>
<sequence>MSEKIKGYKISIRLDIRRKKETDKYPVKLRVYGKQTQIEKWYALDIDLTEKQFDTIWINPDNKNLRGSNNETRLKLQAIETRANKEAEQMTVFDFAKFEAKLFRKSTDQSNVKYHFDLVIHKNLKNNKIGTAESYKYTLNSLADFSENQKKCNIEKLSFNSITVDWLNEYQNFMLSNGKSYTTIAIYTRTLRAVFNNAIENNDIIKDIYPFGEKKYKIPQTRKVKKALNAEQLKTLFNAEVTNENEQQAKDFWFFSYACNGMNLKDIALLKFSDIKEDRFNYYRAKTFDKTAKKTAITIHLTEYTKSIISKYGNENKDGFVFSIIAVEDSSQTQYNKIKNFTRLINDHIKRIAKANDLPADISTYWARHSFATQSIRSGVSMEFISEALNHSDLSVTKNYFAGFEDEAKKEFANNLMNF</sequence>
<keyword evidence="2" id="KW-0229">DNA integration</keyword>
<dbReference type="PANTHER" id="PTHR30349:SF64">
    <property type="entry name" value="PROPHAGE INTEGRASE INTD-RELATED"/>
    <property type="match status" value="1"/>
</dbReference>
<dbReference type="PROSITE" id="PS51898">
    <property type="entry name" value="TYR_RECOMBINASE"/>
    <property type="match status" value="1"/>
</dbReference>
<organism evidence="8 9">
    <name type="scientific">Flaviramulus basaltis</name>
    <dbReference type="NCBI Taxonomy" id="369401"/>
    <lineage>
        <taxon>Bacteria</taxon>
        <taxon>Pseudomonadati</taxon>
        <taxon>Bacteroidota</taxon>
        <taxon>Flavobacteriia</taxon>
        <taxon>Flavobacteriales</taxon>
        <taxon>Flavobacteriaceae</taxon>
        <taxon>Flaviramulus</taxon>
    </lineage>
</organism>
<dbReference type="InterPro" id="IPR010998">
    <property type="entry name" value="Integrase_recombinase_N"/>
</dbReference>
<dbReference type="GO" id="GO:0015074">
    <property type="term" value="P:DNA integration"/>
    <property type="evidence" value="ECO:0007669"/>
    <property type="project" value="UniProtKB-KW"/>
</dbReference>
<dbReference type="InterPro" id="IPR044068">
    <property type="entry name" value="CB"/>
</dbReference>
<dbReference type="Pfam" id="PF00589">
    <property type="entry name" value="Phage_integrase"/>
    <property type="match status" value="1"/>
</dbReference>
<dbReference type="PANTHER" id="PTHR30349">
    <property type="entry name" value="PHAGE INTEGRASE-RELATED"/>
    <property type="match status" value="1"/>
</dbReference>
<dbReference type="InterPro" id="IPR050090">
    <property type="entry name" value="Tyrosine_recombinase_XerCD"/>
</dbReference>
<accession>A0A1K2ID58</accession>
<feature type="domain" description="Core-binding (CB)" evidence="7">
    <location>
        <begin position="106"/>
        <end position="199"/>
    </location>
</feature>
<dbReference type="EMBL" id="FPKV01000001">
    <property type="protein sequence ID" value="SFZ90357.1"/>
    <property type="molecule type" value="Genomic_DNA"/>
</dbReference>
<feature type="domain" description="Tyr recombinase" evidence="6">
    <location>
        <begin position="223"/>
        <end position="413"/>
    </location>
</feature>
<proteinExistence type="inferred from homology"/>
<dbReference type="GO" id="GO:0006310">
    <property type="term" value="P:DNA recombination"/>
    <property type="evidence" value="ECO:0007669"/>
    <property type="project" value="UniProtKB-KW"/>
</dbReference>
<comment type="similarity">
    <text evidence="1">Belongs to the 'phage' integrase family.</text>
</comment>
<evidence type="ECO:0000313" key="8">
    <source>
        <dbReference type="EMBL" id="SFZ90357.1"/>
    </source>
</evidence>
<dbReference type="Pfam" id="PF13102">
    <property type="entry name" value="Phage_int_SAM_5"/>
    <property type="match status" value="1"/>
</dbReference>
<dbReference type="Gene3D" id="1.10.150.130">
    <property type="match status" value="1"/>
</dbReference>
<dbReference type="OrthoDB" id="1094492at2"/>
<keyword evidence="3 5" id="KW-0238">DNA-binding</keyword>
<evidence type="ECO:0000256" key="1">
    <source>
        <dbReference type="ARBA" id="ARBA00008857"/>
    </source>
</evidence>
<dbReference type="InterPro" id="IPR013762">
    <property type="entry name" value="Integrase-like_cat_sf"/>
</dbReference>
<keyword evidence="9" id="KW-1185">Reference proteome</keyword>
<evidence type="ECO:0000256" key="5">
    <source>
        <dbReference type="PROSITE-ProRule" id="PRU01248"/>
    </source>
</evidence>
<evidence type="ECO:0000313" key="9">
    <source>
        <dbReference type="Proteomes" id="UP000182544"/>
    </source>
</evidence>
<name>A0A1K2ID58_9FLAO</name>
<evidence type="ECO:0000256" key="4">
    <source>
        <dbReference type="ARBA" id="ARBA00023172"/>
    </source>
</evidence>
<evidence type="ECO:0000259" key="7">
    <source>
        <dbReference type="PROSITE" id="PS51900"/>
    </source>
</evidence>
<dbReference type="InterPro" id="IPR002104">
    <property type="entry name" value="Integrase_catalytic"/>
</dbReference>
<keyword evidence="4" id="KW-0233">DNA recombination</keyword>
<dbReference type="Gene3D" id="1.10.443.10">
    <property type="entry name" value="Intergrase catalytic core"/>
    <property type="match status" value="1"/>
</dbReference>
<evidence type="ECO:0000259" key="6">
    <source>
        <dbReference type="PROSITE" id="PS51898"/>
    </source>
</evidence>
<dbReference type="Proteomes" id="UP000182544">
    <property type="component" value="Unassembled WGS sequence"/>
</dbReference>
<gene>
    <name evidence="8" type="ORF">SAMN05428642_101889</name>
</gene>
<dbReference type="InterPro" id="IPR011010">
    <property type="entry name" value="DNA_brk_join_enz"/>
</dbReference>
<dbReference type="InterPro" id="IPR025269">
    <property type="entry name" value="SAM-like_dom"/>
</dbReference>
<dbReference type="SUPFAM" id="SSF56349">
    <property type="entry name" value="DNA breaking-rejoining enzymes"/>
    <property type="match status" value="1"/>
</dbReference>
<protein>
    <submittedName>
        <fullName evidence="8">Site-specific recombinase XerD</fullName>
    </submittedName>
</protein>
<evidence type="ECO:0000256" key="3">
    <source>
        <dbReference type="ARBA" id="ARBA00023125"/>
    </source>
</evidence>
<dbReference type="RefSeq" id="WP_072400521.1">
    <property type="nucleotide sequence ID" value="NZ_FPKV01000001.1"/>
</dbReference>
<dbReference type="PROSITE" id="PS51900">
    <property type="entry name" value="CB"/>
    <property type="match status" value="1"/>
</dbReference>
<reference evidence="8 9" key="1">
    <citation type="submission" date="2016-10" db="EMBL/GenBank/DDBJ databases">
        <authorList>
            <person name="de Groot N.N."/>
        </authorList>
    </citation>
    <scope>NUCLEOTIDE SEQUENCE [LARGE SCALE GENOMIC DNA]</scope>
    <source>
        <strain evidence="8 9">DSM 18180</strain>
    </source>
</reference>
<evidence type="ECO:0000256" key="2">
    <source>
        <dbReference type="ARBA" id="ARBA00022908"/>
    </source>
</evidence>
<dbReference type="GO" id="GO:0003677">
    <property type="term" value="F:DNA binding"/>
    <property type="evidence" value="ECO:0007669"/>
    <property type="project" value="UniProtKB-UniRule"/>
</dbReference>
<dbReference type="STRING" id="369401.SAMN05428642_101889"/>